<feature type="transmembrane region" description="Helical" evidence="8">
    <location>
        <begin position="20"/>
        <end position="37"/>
    </location>
</feature>
<dbReference type="SMART" id="SM00387">
    <property type="entry name" value="HATPase_c"/>
    <property type="match status" value="1"/>
</dbReference>
<keyword evidence="11" id="KW-0067">ATP-binding</keyword>
<dbReference type="Pfam" id="PF00512">
    <property type="entry name" value="HisKA"/>
    <property type="match status" value="1"/>
</dbReference>
<keyword evidence="8" id="KW-0812">Transmembrane</keyword>
<dbReference type="Pfam" id="PF00072">
    <property type="entry name" value="Response_reg"/>
    <property type="match status" value="1"/>
</dbReference>
<dbReference type="Gene3D" id="1.10.287.130">
    <property type="match status" value="1"/>
</dbReference>
<comment type="catalytic activity">
    <reaction evidence="1">
        <text>ATP + protein L-histidine = ADP + protein N-phospho-L-histidine.</text>
        <dbReference type="EC" id="2.7.13.3"/>
    </reaction>
</comment>
<dbReference type="PROSITE" id="PS50109">
    <property type="entry name" value="HIS_KIN"/>
    <property type="match status" value="1"/>
</dbReference>
<evidence type="ECO:0000313" key="12">
    <source>
        <dbReference type="Proteomes" id="UP001139486"/>
    </source>
</evidence>
<keyword evidence="11" id="KW-0547">Nucleotide-binding</keyword>
<evidence type="ECO:0000256" key="1">
    <source>
        <dbReference type="ARBA" id="ARBA00000085"/>
    </source>
</evidence>
<evidence type="ECO:0000259" key="10">
    <source>
        <dbReference type="PROSITE" id="PS50110"/>
    </source>
</evidence>
<feature type="domain" description="Response regulatory" evidence="10">
    <location>
        <begin position="463"/>
        <end position="580"/>
    </location>
</feature>
<evidence type="ECO:0000256" key="4">
    <source>
        <dbReference type="ARBA" id="ARBA00022679"/>
    </source>
</evidence>
<dbReference type="SUPFAM" id="SSF55874">
    <property type="entry name" value="ATPase domain of HSP90 chaperone/DNA topoisomerase II/histidine kinase"/>
    <property type="match status" value="1"/>
</dbReference>
<dbReference type="InterPro" id="IPR004358">
    <property type="entry name" value="Sig_transdc_His_kin-like_C"/>
</dbReference>
<dbReference type="InterPro" id="IPR036890">
    <property type="entry name" value="HATPase_C_sf"/>
</dbReference>
<dbReference type="InterPro" id="IPR005467">
    <property type="entry name" value="His_kinase_dom"/>
</dbReference>
<dbReference type="GO" id="GO:0005524">
    <property type="term" value="F:ATP binding"/>
    <property type="evidence" value="ECO:0007669"/>
    <property type="project" value="UniProtKB-KW"/>
</dbReference>
<feature type="modified residue" description="4-aspartylphosphate" evidence="6">
    <location>
        <position position="513"/>
    </location>
</feature>
<feature type="transmembrane region" description="Helical" evidence="8">
    <location>
        <begin position="132"/>
        <end position="150"/>
    </location>
</feature>
<dbReference type="Gene3D" id="3.40.50.2300">
    <property type="match status" value="1"/>
</dbReference>
<keyword evidence="8" id="KW-1133">Transmembrane helix</keyword>
<dbReference type="GO" id="GO:0009927">
    <property type="term" value="F:histidine phosphotransfer kinase activity"/>
    <property type="evidence" value="ECO:0007669"/>
    <property type="project" value="TreeGrafter"/>
</dbReference>
<evidence type="ECO:0000256" key="8">
    <source>
        <dbReference type="SAM" id="Phobius"/>
    </source>
</evidence>
<organism evidence="11 12">
    <name type="scientific">Sphingomonas liriopis</name>
    <dbReference type="NCBI Taxonomy" id="2949094"/>
    <lineage>
        <taxon>Bacteria</taxon>
        <taxon>Pseudomonadati</taxon>
        <taxon>Pseudomonadota</taxon>
        <taxon>Alphaproteobacteria</taxon>
        <taxon>Sphingomonadales</taxon>
        <taxon>Sphingomonadaceae</taxon>
        <taxon>Sphingomonas</taxon>
    </lineage>
</organism>
<dbReference type="AlphaFoldDB" id="A0A9X2KP22"/>
<dbReference type="PANTHER" id="PTHR43047:SF9">
    <property type="entry name" value="HISTIDINE KINASE"/>
    <property type="match status" value="1"/>
</dbReference>
<dbReference type="PANTHER" id="PTHR43047">
    <property type="entry name" value="TWO-COMPONENT HISTIDINE PROTEIN KINASE"/>
    <property type="match status" value="1"/>
</dbReference>
<evidence type="ECO:0000256" key="2">
    <source>
        <dbReference type="ARBA" id="ARBA00012438"/>
    </source>
</evidence>
<dbReference type="SMART" id="SM00448">
    <property type="entry name" value="REC"/>
    <property type="match status" value="1"/>
</dbReference>
<keyword evidence="4" id="KW-0808">Transferase</keyword>
<name>A0A9X2KP22_9SPHN</name>
<evidence type="ECO:0000259" key="9">
    <source>
        <dbReference type="PROSITE" id="PS50109"/>
    </source>
</evidence>
<dbReference type="SMART" id="SM00388">
    <property type="entry name" value="HisKA"/>
    <property type="match status" value="1"/>
</dbReference>
<accession>A0A9X2KP22</accession>
<keyword evidence="5" id="KW-0418">Kinase</keyword>
<evidence type="ECO:0000256" key="5">
    <source>
        <dbReference type="ARBA" id="ARBA00022777"/>
    </source>
</evidence>
<dbReference type="EMBL" id="JAMLDY010000005">
    <property type="protein sequence ID" value="MCP3734244.1"/>
    <property type="molecule type" value="Genomic_DNA"/>
</dbReference>
<feature type="domain" description="Histidine kinase" evidence="9">
    <location>
        <begin position="225"/>
        <end position="438"/>
    </location>
</feature>
<dbReference type="EC" id="2.7.13.3" evidence="2"/>
<dbReference type="Proteomes" id="UP001139486">
    <property type="component" value="Unassembled WGS sequence"/>
</dbReference>
<dbReference type="InterPro" id="IPR003661">
    <property type="entry name" value="HisK_dim/P_dom"/>
</dbReference>
<dbReference type="SUPFAM" id="SSF47384">
    <property type="entry name" value="Homodimeric domain of signal transducing histidine kinase"/>
    <property type="match status" value="1"/>
</dbReference>
<gene>
    <name evidence="11" type="ORF">M9979_05055</name>
</gene>
<proteinExistence type="predicted"/>
<feature type="transmembrane region" description="Helical" evidence="8">
    <location>
        <begin position="76"/>
        <end position="100"/>
    </location>
</feature>
<keyword evidence="7" id="KW-0175">Coiled coil</keyword>
<comment type="caution">
    <text evidence="11">The sequence shown here is derived from an EMBL/GenBank/DDBJ whole genome shotgun (WGS) entry which is preliminary data.</text>
</comment>
<keyword evidence="3 6" id="KW-0597">Phosphoprotein</keyword>
<dbReference type="InterPro" id="IPR001789">
    <property type="entry name" value="Sig_transdc_resp-reg_receiver"/>
</dbReference>
<dbReference type="Gene3D" id="3.30.565.10">
    <property type="entry name" value="Histidine kinase-like ATPase, C-terminal domain"/>
    <property type="match status" value="1"/>
</dbReference>
<keyword evidence="8" id="KW-0472">Membrane</keyword>
<dbReference type="PRINTS" id="PR00344">
    <property type="entry name" value="BCTRLSENSOR"/>
</dbReference>
<sequence length="582" mass="63362">MDGIRAAFIRNFFTQMRSAAFVVAIVTAYVVATAWQFVPLRLIVIWIAMQGGNQLMRAALLAGWQRRARADHEVARWAHIYTLHMIVSGAIWGSTMFLFVDPAQPITVALILCSIYGVSAGSMPGQAYYPPALYALVVPMYLAVVVRLGLTGDRYYILLGVTSLAFAITMAIFCRGQARMLEEGFRIRFENERLVASLTEQTAQAEQARRTAERASLAKSQFLAAASHDLRQPLYALSLFSDSLATLTLDHEGRRVVGSIQNSVAAMETLFVGLLDISKLEAGVVRPAIAPVSIDALFDRLSQYFHPVAIGRGLDLRFRCDGEWVASDEALLEQVASNLVSNALRYTVRGGVLIAARRRGEGIAIEVWDTGPGIGEHDRERIFEEFVQLDNPERERGKGLGLGLSIARRSAALLDTDIALASRSGRGSRFEIVQPRVDPPRRGMHAAARPASIPTLARDPALPVLVVEDDRDVRLALGDLLRRWDVAADAVEDAAAALALVAAGRRYGAVVSDYRLAGGMHGLDLLERLVAVHPVPAPAMALITGDLHPDLIAAAHARAIPLLLKPLNADDLRTLLGLEPAR</sequence>
<feature type="transmembrane region" description="Helical" evidence="8">
    <location>
        <begin position="156"/>
        <end position="174"/>
    </location>
</feature>
<feature type="transmembrane region" description="Helical" evidence="8">
    <location>
        <begin position="43"/>
        <end position="64"/>
    </location>
</feature>
<evidence type="ECO:0000256" key="3">
    <source>
        <dbReference type="ARBA" id="ARBA00022553"/>
    </source>
</evidence>
<dbReference type="SUPFAM" id="SSF52172">
    <property type="entry name" value="CheY-like"/>
    <property type="match status" value="1"/>
</dbReference>
<evidence type="ECO:0000313" key="11">
    <source>
        <dbReference type="EMBL" id="MCP3734244.1"/>
    </source>
</evidence>
<evidence type="ECO:0000256" key="7">
    <source>
        <dbReference type="SAM" id="Coils"/>
    </source>
</evidence>
<dbReference type="GO" id="GO:0005886">
    <property type="term" value="C:plasma membrane"/>
    <property type="evidence" value="ECO:0007669"/>
    <property type="project" value="TreeGrafter"/>
</dbReference>
<dbReference type="RefSeq" id="WP_254288253.1">
    <property type="nucleotide sequence ID" value="NZ_JAMLDY010000005.1"/>
</dbReference>
<dbReference type="PROSITE" id="PS50110">
    <property type="entry name" value="RESPONSE_REGULATORY"/>
    <property type="match status" value="1"/>
</dbReference>
<feature type="coiled-coil region" evidence="7">
    <location>
        <begin position="191"/>
        <end position="218"/>
    </location>
</feature>
<dbReference type="InterPro" id="IPR036097">
    <property type="entry name" value="HisK_dim/P_sf"/>
</dbReference>
<reference evidence="11" key="1">
    <citation type="submission" date="2022-05" db="EMBL/GenBank/DDBJ databases">
        <title>Sphingomonas sp. strain RP10 Genome sequencing and assembly.</title>
        <authorList>
            <person name="Kim I."/>
        </authorList>
    </citation>
    <scope>NUCLEOTIDE SEQUENCE</scope>
    <source>
        <strain evidence="11">RP10</strain>
    </source>
</reference>
<protein>
    <recommendedName>
        <fullName evidence="2">histidine kinase</fullName>
        <ecNumber evidence="2">2.7.13.3</ecNumber>
    </recommendedName>
</protein>
<evidence type="ECO:0000256" key="6">
    <source>
        <dbReference type="PROSITE-ProRule" id="PRU00169"/>
    </source>
</evidence>
<dbReference type="GO" id="GO:0000155">
    <property type="term" value="F:phosphorelay sensor kinase activity"/>
    <property type="evidence" value="ECO:0007669"/>
    <property type="project" value="InterPro"/>
</dbReference>
<dbReference type="Pfam" id="PF02518">
    <property type="entry name" value="HATPase_c"/>
    <property type="match status" value="1"/>
</dbReference>
<keyword evidence="12" id="KW-1185">Reference proteome</keyword>
<dbReference type="InterPro" id="IPR011006">
    <property type="entry name" value="CheY-like_superfamily"/>
</dbReference>
<dbReference type="CDD" id="cd00082">
    <property type="entry name" value="HisKA"/>
    <property type="match status" value="1"/>
</dbReference>
<dbReference type="InterPro" id="IPR003594">
    <property type="entry name" value="HATPase_dom"/>
</dbReference>